<dbReference type="GeneID" id="5044358"/>
<sequence>MQSLIKNNPITGNTVCKIQNRGKRTFTTHDHIQSSCIVKNTPVNKTPNRHKIPDHSNEHFYPQDNSYQKRDLRKSLSTFQPKENIRDPLSRKISDIYGQEIKITRSPIKQQQQQSDTVSPQKRRIMDNKSSHVDQNDIYEVNLNYNKEKTLPSDVNWFYVDTIKHRHDYKIEQPNPCRSSQKDQRSVLDQNNKNVPQNNYYQKQNDKLSKKQEVALQYTYLRAVKRSELVIKKK</sequence>
<gene>
    <name evidence="2" type="ORF">GSPATT00023904001</name>
</gene>
<dbReference type="OrthoDB" id="288675at2759"/>
<feature type="region of interest" description="Disordered" evidence="1">
    <location>
        <begin position="172"/>
        <end position="208"/>
    </location>
</feature>
<name>A0E7A9_PARTE</name>
<dbReference type="Proteomes" id="UP000000600">
    <property type="component" value="Unassembled WGS sequence"/>
</dbReference>
<feature type="compositionally biased region" description="Polar residues" evidence="1">
    <location>
        <begin position="187"/>
        <end position="203"/>
    </location>
</feature>
<dbReference type="EMBL" id="CT868661">
    <property type="protein sequence ID" value="CAK91176.1"/>
    <property type="molecule type" value="Genomic_DNA"/>
</dbReference>
<dbReference type="RefSeq" id="XP_001458573.1">
    <property type="nucleotide sequence ID" value="XM_001458536.1"/>
</dbReference>
<keyword evidence="3" id="KW-1185">Reference proteome</keyword>
<dbReference type="AlphaFoldDB" id="A0E7A9"/>
<dbReference type="HOGENOM" id="CLU_1186984_0_0_1"/>
<organism evidence="2 3">
    <name type="scientific">Paramecium tetraurelia</name>
    <dbReference type="NCBI Taxonomy" id="5888"/>
    <lineage>
        <taxon>Eukaryota</taxon>
        <taxon>Sar</taxon>
        <taxon>Alveolata</taxon>
        <taxon>Ciliophora</taxon>
        <taxon>Intramacronucleata</taxon>
        <taxon>Oligohymenophorea</taxon>
        <taxon>Peniculida</taxon>
        <taxon>Parameciidae</taxon>
        <taxon>Paramecium</taxon>
    </lineage>
</organism>
<dbReference type="InParanoid" id="A0E7A9"/>
<evidence type="ECO:0000256" key="1">
    <source>
        <dbReference type="SAM" id="MobiDB-lite"/>
    </source>
</evidence>
<evidence type="ECO:0000313" key="2">
    <source>
        <dbReference type="EMBL" id="CAK91176.1"/>
    </source>
</evidence>
<proteinExistence type="predicted"/>
<dbReference type="KEGG" id="ptm:GSPATT00023904001"/>
<evidence type="ECO:0000313" key="3">
    <source>
        <dbReference type="Proteomes" id="UP000000600"/>
    </source>
</evidence>
<dbReference type="OMA" id="NPCRSSQ"/>
<protein>
    <submittedName>
        <fullName evidence="2">Uncharacterized protein</fullName>
    </submittedName>
</protein>
<reference evidence="2 3" key="1">
    <citation type="journal article" date="2006" name="Nature">
        <title>Global trends of whole-genome duplications revealed by the ciliate Paramecium tetraurelia.</title>
        <authorList>
            <consortium name="Genoscope"/>
            <person name="Aury J.-M."/>
            <person name="Jaillon O."/>
            <person name="Duret L."/>
            <person name="Noel B."/>
            <person name="Jubin C."/>
            <person name="Porcel B.M."/>
            <person name="Segurens B."/>
            <person name="Daubin V."/>
            <person name="Anthouard V."/>
            <person name="Aiach N."/>
            <person name="Arnaiz O."/>
            <person name="Billaut A."/>
            <person name="Beisson J."/>
            <person name="Blanc I."/>
            <person name="Bouhouche K."/>
            <person name="Camara F."/>
            <person name="Duharcourt S."/>
            <person name="Guigo R."/>
            <person name="Gogendeau D."/>
            <person name="Katinka M."/>
            <person name="Keller A.-M."/>
            <person name="Kissmehl R."/>
            <person name="Klotz C."/>
            <person name="Koll F."/>
            <person name="Le Moue A."/>
            <person name="Lepere C."/>
            <person name="Malinsky S."/>
            <person name="Nowacki M."/>
            <person name="Nowak J.K."/>
            <person name="Plattner H."/>
            <person name="Poulain J."/>
            <person name="Ruiz F."/>
            <person name="Serrano V."/>
            <person name="Zagulski M."/>
            <person name="Dessen P."/>
            <person name="Betermier M."/>
            <person name="Weissenbach J."/>
            <person name="Scarpelli C."/>
            <person name="Schachter V."/>
            <person name="Sperling L."/>
            <person name="Meyer E."/>
            <person name="Cohen J."/>
            <person name="Wincker P."/>
        </authorList>
    </citation>
    <scope>NUCLEOTIDE SEQUENCE [LARGE SCALE GENOMIC DNA]</scope>
    <source>
        <strain evidence="2 3">Stock d4-2</strain>
    </source>
</reference>
<accession>A0E7A9</accession>
<feature type="region of interest" description="Disordered" evidence="1">
    <location>
        <begin position="42"/>
        <end position="63"/>
    </location>
</feature>